<dbReference type="InterPro" id="IPR036116">
    <property type="entry name" value="FN3_sf"/>
</dbReference>
<evidence type="ECO:0000256" key="2">
    <source>
        <dbReference type="ARBA" id="ARBA00006261"/>
    </source>
</evidence>
<dbReference type="PRINTS" id="PR01928">
    <property type="entry name" value="INTRLEUKN12B"/>
</dbReference>
<evidence type="ECO:0000256" key="11">
    <source>
        <dbReference type="ARBA" id="ARBA00034518"/>
    </source>
</evidence>
<feature type="domain" description="Ig-like" evidence="13">
    <location>
        <begin position="16"/>
        <end position="64"/>
    </location>
</feature>
<dbReference type="GO" id="GO:0048662">
    <property type="term" value="P:negative regulation of smooth muscle cell proliferation"/>
    <property type="evidence" value="ECO:0007669"/>
    <property type="project" value="Ensembl"/>
</dbReference>
<dbReference type="InterPro" id="IPR019482">
    <property type="entry name" value="IL-12_beta_cen-dom"/>
</dbReference>
<dbReference type="GO" id="GO:0046982">
    <property type="term" value="F:protein heterodimerization activity"/>
    <property type="evidence" value="ECO:0007669"/>
    <property type="project" value="Ensembl"/>
</dbReference>
<evidence type="ECO:0000256" key="3">
    <source>
        <dbReference type="ARBA" id="ARBA00013416"/>
    </source>
</evidence>
<dbReference type="Ensembl" id="ENSMODT00000010196.2">
    <property type="protein sequence ID" value="ENSMODP00000010004.2"/>
    <property type="gene ID" value="ENSMODG00000008039.2"/>
</dbReference>
<dbReference type="GO" id="GO:0004896">
    <property type="term" value="F:cytokine receptor activity"/>
    <property type="evidence" value="ECO:0007669"/>
    <property type="project" value="UniProtKB-UniRule"/>
</dbReference>
<dbReference type="GO" id="GO:0032735">
    <property type="term" value="P:positive regulation of interleukin-12 production"/>
    <property type="evidence" value="ECO:0007669"/>
    <property type="project" value="Ensembl"/>
</dbReference>
<sequence>SVYVVEVDLNLDAPAETVVLTCDSSEEDNTITWTSNENDQILGSGKTLTIQVREFTEAGNYICQKGGEVLSHKLLLIRVTEYGIWSTDILKEQKESQSKSYLKCEAKNYAGTFTCCWLKSTLSLKTAMVTTKLSSNPRGVTCGPIVLAEEKVKQDNKEYRKYTADCQETSACPSAEESHPIEVVLDAIQKHKYEKYTSSFFIRDIIKPDPPRKLHITPLNTKTVKVSWDYPETWSTPHSYFPLNFKVQVHGKNKKVKNQQVVLLCFIQNSFITEATSAECPKGKTISVRAKDRYYNSFWSKSASVSCE</sequence>
<dbReference type="GO" id="GO:0005125">
    <property type="term" value="F:cytokine activity"/>
    <property type="evidence" value="ECO:0007669"/>
    <property type="project" value="UniProtKB-KW"/>
</dbReference>
<dbReference type="GO" id="GO:0034393">
    <property type="term" value="P:positive regulation of smooth muscle cell apoptotic process"/>
    <property type="evidence" value="ECO:0007669"/>
    <property type="project" value="Ensembl"/>
</dbReference>
<evidence type="ECO:0000259" key="13">
    <source>
        <dbReference type="PROSITE" id="PS50835"/>
    </source>
</evidence>
<dbReference type="GO" id="GO:0032740">
    <property type="term" value="P:positive regulation of interleukin-17 production"/>
    <property type="evidence" value="ECO:0007669"/>
    <property type="project" value="Ensembl"/>
</dbReference>
<evidence type="ECO:0000256" key="5">
    <source>
        <dbReference type="ARBA" id="ARBA00022729"/>
    </source>
</evidence>
<reference evidence="15" key="3">
    <citation type="submission" date="2025-09" db="UniProtKB">
        <authorList>
            <consortium name="Ensembl"/>
        </authorList>
    </citation>
    <scope>IDENTIFICATION</scope>
</reference>
<gene>
    <name evidence="12 15" type="primary">IL12B</name>
</gene>
<evidence type="ECO:0000259" key="14">
    <source>
        <dbReference type="PROSITE" id="PS50853"/>
    </source>
</evidence>
<dbReference type="GO" id="GO:0002230">
    <property type="term" value="P:positive regulation of defense response to virus by host"/>
    <property type="evidence" value="ECO:0007669"/>
    <property type="project" value="Ensembl"/>
</dbReference>
<dbReference type="GO" id="GO:0050709">
    <property type="term" value="P:negative regulation of protein secretion"/>
    <property type="evidence" value="ECO:0007669"/>
    <property type="project" value="Ensembl"/>
</dbReference>
<dbReference type="InterPro" id="IPR007110">
    <property type="entry name" value="Ig-like_dom"/>
</dbReference>
<comment type="similarity">
    <text evidence="2 12">Belongs to the IL-12B family.</text>
</comment>
<dbReference type="GO" id="GO:0032725">
    <property type="term" value="P:positive regulation of granulocyte macrophage colony-stimulating factor production"/>
    <property type="evidence" value="ECO:0007669"/>
    <property type="project" value="Ensembl"/>
</dbReference>
<keyword evidence="12" id="KW-0964">Secreted</keyword>
<dbReference type="GO" id="GO:0042104">
    <property type="term" value="P:positive regulation of activated T cell proliferation"/>
    <property type="evidence" value="ECO:0007669"/>
    <property type="project" value="Ensembl"/>
</dbReference>
<evidence type="ECO:0000256" key="1">
    <source>
        <dbReference type="ARBA" id="ARBA00002947"/>
    </source>
</evidence>
<dbReference type="GO" id="GO:0032700">
    <property type="term" value="P:negative regulation of interleukin-17 production"/>
    <property type="evidence" value="ECO:0007669"/>
    <property type="project" value="Ensembl"/>
</dbReference>
<dbReference type="eggNOG" id="ENOG502RZMA">
    <property type="taxonomic scope" value="Eukaryota"/>
</dbReference>
<dbReference type="GO" id="GO:0032733">
    <property type="term" value="P:positive regulation of interleukin-10 production"/>
    <property type="evidence" value="ECO:0007669"/>
    <property type="project" value="Ensembl"/>
</dbReference>
<dbReference type="GO" id="GO:0042802">
    <property type="term" value="F:identical protein binding"/>
    <property type="evidence" value="ECO:0007669"/>
    <property type="project" value="Ensembl"/>
</dbReference>
<dbReference type="GO" id="GO:1903588">
    <property type="term" value="P:negative regulation of blood vessel endothelial cell proliferation involved in sprouting angiogenesis"/>
    <property type="evidence" value="ECO:0007669"/>
    <property type="project" value="Ensembl"/>
</dbReference>
<dbReference type="GO" id="GO:0043514">
    <property type="term" value="C:interleukin-12 complex"/>
    <property type="evidence" value="ECO:0000318"/>
    <property type="project" value="GO_Central"/>
</dbReference>
<feature type="domain" description="Fibronectin type-III" evidence="14">
    <location>
        <begin position="210"/>
        <end position="308"/>
    </location>
</feature>
<dbReference type="GO" id="GO:1900747">
    <property type="term" value="P:negative regulation of vascular endothelial growth factor signaling pathway"/>
    <property type="evidence" value="ECO:0007669"/>
    <property type="project" value="Ensembl"/>
</dbReference>
<dbReference type="InterPro" id="IPR013783">
    <property type="entry name" value="Ig-like_fold"/>
</dbReference>
<dbReference type="Pfam" id="PF10420">
    <property type="entry name" value="IL12p40_C"/>
    <property type="match status" value="1"/>
</dbReference>
<evidence type="ECO:0000313" key="15">
    <source>
        <dbReference type="Ensembl" id="ENSMODP00000010004.2"/>
    </source>
</evidence>
<comment type="subcellular location">
    <subcellularLocation>
        <location evidence="12">Secreted</location>
    </subcellularLocation>
</comment>
<keyword evidence="16" id="KW-1185">Reference proteome</keyword>
<dbReference type="InterPro" id="IPR003598">
    <property type="entry name" value="Ig_sub2"/>
</dbReference>
<evidence type="ECO:0000256" key="6">
    <source>
        <dbReference type="ARBA" id="ARBA00023157"/>
    </source>
</evidence>
<dbReference type="GO" id="GO:0032729">
    <property type="term" value="P:positive regulation of type II interferon production"/>
    <property type="evidence" value="ECO:0007669"/>
    <property type="project" value="Ensembl"/>
</dbReference>
<dbReference type="CDD" id="cd00063">
    <property type="entry name" value="FN3"/>
    <property type="match status" value="1"/>
</dbReference>
<reference evidence="15" key="2">
    <citation type="submission" date="2025-08" db="UniProtKB">
        <authorList>
            <consortium name="Ensembl"/>
        </authorList>
    </citation>
    <scope>IDENTIFICATION</scope>
</reference>
<evidence type="ECO:0000256" key="8">
    <source>
        <dbReference type="ARBA" id="ARBA00023319"/>
    </source>
</evidence>
<dbReference type="Proteomes" id="UP000002280">
    <property type="component" value="Chromosome 1"/>
</dbReference>
<evidence type="ECO:0000256" key="9">
    <source>
        <dbReference type="ARBA" id="ARBA00029655"/>
    </source>
</evidence>
<keyword evidence="8 12" id="KW-0393">Immunoglobulin domain</keyword>
<proteinExistence type="inferred from homology"/>
<dbReference type="InterPro" id="IPR003961">
    <property type="entry name" value="FN3_dom"/>
</dbReference>
<dbReference type="GO" id="GO:0032693">
    <property type="term" value="P:negative regulation of interleukin-10 production"/>
    <property type="evidence" value="ECO:0007669"/>
    <property type="project" value="Ensembl"/>
</dbReference>
<dbReference type="HOGENOM" id="CLU_071206_1_0_1"/>
<dbReference type="InParanoid" id="F6ZAJ3"/>
<keyword evidence="5" id="KW-0732">Signal</keyword>
<dbReference type="FunCoup" id="F6ZAJ3">
    <property type="interactions" value="57"/>
</dbReference>
<dbReference type="GeneTree" id="ENSGT00390000012630"/>
<dbReference type="InterPro" id="IPR036179">
    <property type="entry name" value="Ig-like_dom_sf"/>
</dbReference>
<dbReference type="GO" id="GO:0002860">
    <property type="term" value="P:positive regulation of natural killer cell mediated cytotoxicity directed against tumor cell target"/>
    <property type="evidence" value="ECO:0007669"/>
    <property type="project" value="Ensembl"/>
</dbReference>
<dbReference type="InterPro" id="IPR050676">
    <property type="entry name" value="IL-12"/>
</dbReference>
<keyword evidence="7 12" id="KW-0325">Glycoprotein</keyword>
<dbReference type="GO" id="GO:0045519">
    <property type="term" value="F:interleukin-23 receptor binding"/>
    <property type="evidence" value="ECO:0007669"/>
    <property type="project" value="Ensembl"/>
</dbReference>
<dbReference type="GO" id="GO:0005143">
    <property type="term" value="F:interleukin-12 receptor binding"/>
    <property type="evidence" value="ECO:0000318"/>
    <property type="project" value="GO_Central"/>
</dbReference>
<dbReference type="GO" id="GO:0050829">
    <property type="term" value="P:defense response to Gram-negative bacterium"/>
    <property type="evidence" value="ECO:0007669"/>
    <property type="project" value="Ensembl"/>
</dbReference>
<dbReference type="GO" id="GO:0045672">
    <property type="term" value="P:positive regulation of osteoclast differentiation"/>
    <property type="evidence" value="ECO:0007669"/>
    <property type="project" value="Ensembl"/>
</dbReference>
<dbReference type="GO" id="GO:0070743">
    <property type="term" value="C:interleukin-23 complex"/>
    <property type="evidence" value="ECO:0007669"/>
    <property type="project" value="Ensembl"/>
</dbReference>
<dbReference type="GO" id="GO:0035722">
    <property type="term" value="P:interleukin-12-mediated signaling pathway"/>
    <property type="evidence" value="ECO:0000318"/>
    <property type="project" value="GO_Central"/>
</dbReference>
<organism evidence="15 16">
    <name type="scientific">Monodelphis domestica</name>
    <name type="common">Gray short-tailed opossum</name>
    <dbReference type="NCBI Taxonomy" id="13616"/>
    <lineage>
        <taxon>Eukaryota</taxon>
        <taxon>Metazoa</taxon>
        <taxon>Chordata</taxon>
        <taxon>Craniata</taxon>
        <taxon>Vertebrata</taxon>
        <taxon>Euteleostomi</taxon>
        <taxon>Mammalia</taxon>
        <taxon>Metatheria</taxon>
        <taxon>Didelphimorphia</taxon>
        <taxon>Didelphidae</taxon>
        <taxon>Monodelphis</taxon>
    </lineage>
</organism>
<evidence type="ECO:0000256" key="7">
    <source>
        <dbReference type="ARBA" id="ARBA00023180"/>
    </source>
</evidence>
<dbReference type="GO" id="GO:0016020">
    <property type="term" value="C:membrane"/>
    <property type="evidence" value="ECO:0007669"/>
    <property type="project" value="InterPro"/>
</dbReference>
<dbReference type="PROSITE" id="PS50853">
    <property type="entry name" value="FN3"/>
    <property type="match status" value="1"/>
</dbReference>
<dbReference type="GO" id="GO:0032760">
    <property type="term" value="P:positive regulation of tumor necrosis factor production"/>
    <property type="evidence" value="ECO:0007669"/>
    <property type="project" value="Ensembl"/>
</dbReference>
<dbReference type="GO" id="GO:0016477">
    <property type="term" value="P:cell migration"/>
    <property type="evidence" value="ECO:0007669"/>
    <property type="project" value="Ensembl"/>
</dbReference>
<keyword evidence="4 12" id="KW-0202">Cytokine</keyword>
<dbReference type="GO" id="GO:0051142">
    <property type="term" value="P:positive regulation of NK T cell proliferation"/>
    <property type="evidence" value="ECO:0007669"/>
    <property type="project" value="Ensembl"/>
</dbReference>
<dbReference type="PROSITE" id="PS50835">
    <property type="entry name" value="IG_LIKE"/>
    <property type="match status" value="1"/>
</dbReference>
<dbReference type="PROSITE" id="PS01354">
    <property type="entry name" value="HEMATOPO_REC_L_F3"/>
    <property type="match status" value="1"/>
</dbReference>
<dbReference type="PANTHER" id="PTHR48485">
    <property type="entry name" value="INTERLEUKIN-12 SUBUNIT BETA-RELATED"/>
    <property type="match status" value="1"/>
</dbReference>
<dbReference type="SUPFAM" id="SSF49265">
    <property type="entry name" value="Fibronectin type III"/>
    <property type="match status" value="2"/>
</dbReference>
<name>F6ZAJ3_MONDO</name>
<dbReference type="PANTHER" id="PTHR48485:SF4">
    <property type="entry name" value="INTERLEUKIN-12 SUBUNIT BETA"/>
    <property type="match status" value="1"/>
</dbReference>
<dbReference type="Bgee" id="ENSMODG00000008039">
    <property type="expression patterns" value="Expressed in liver and 1 other cell type or tissue"/>
</dbReference>
<dbReference type="InterPro" id="IPR015528">
    <property type="entry name" value="IL-12_beta"/>
</dbReference>
<keyword evidence="6" id="KW-1015">Disulfide bond</keyword>
<evidence type="ECO:0000256" key="12">
    <source>
        <dbReference type="RuleBase" id="RU281113"/>
    </source>
</evidence>
<dbReference type="GO" id="GO:0030101">
    <property type="term" value="P:natural killer cell activation"/>
    <property type="evidence" value="ECO:0007669"/>
    <property type="project" value="Ensembl"/>
</dbReference>
<evidence type="ECO:0000313" key="16">
    <source>
        <dbReference type="Proteomes" id="UP000002280"/>
    </source>
</evidence>
<dbReference type="SUPFAM" id="SSF48726">
    <property type="entry name" value="Immunoglobulin"/>
    <property type="match status" value="1"/>
</dbReference>
<dbReference type="PIRSF" id="PIRSF038007">
    <property type="entry name" value="IL_12_beta"/>
    <property type="match status" value="1"/>
</dbReference>
<dbReference type="Gene3D" id="2.60.40.10">
    <property type="entry name" value="Immunoglobulins"/>
    <property type="match status" value="3"/>
</dbReference>
<evidence type="ECO:0000256" key="4">
    <source>
        <dbReference type="ARBA" id="ARBA00022514"/>
    </source>
</evidence>
<comment type="subunit">
    <text evidence="11">Heterodimer with IL12A; disulfide-linked. The heterodimer is known as interleukin IL-12. Heterodimer with IL23A; disulfide-linked. The heterodimer is known as interleukin IL-23. Also secreted as a monomer. Interacts with NBR1; this interaction promotes IL-12 secretion.</text>
</comment>
<dbReference type="GO" id="GO:0008083">
    <property type="term" value="F:growth factor activity"/>
    <property type="evidence" value="ECO:0007669"/>
    <property type="project" value="Ensembl"/>
</dbReference>
<accession>F6ZAJ3</accession>
<dbReference type="GO" id="GO:0002827">
    <property type="term" value="P:positive regulation of T-helper 1 type immune response"/>
    <property type="evidence" value="ECO:0007669"/>
    <property type="project" value="Ensembl"/>
</dbReference>
<evidence type="ECO:0000256" key="10">
    <source>
        <dbReference type="ARBA" id="ARBA00032299"/>
    </source>
</evidence>
<dbReference type="GO" id="GO:0042164">
    <property type="term" value="F:interleukin-12 alpha subunit binding"/>
    <property type="evidence" value="ECO:0000318"/>
    <property type="project" value="GO_Central"/>
</dbReference>
<reference evidence="15 16" key="1">
    <citation type="journal article" date="2007" name="Nature">
        <title>Genome of the marsupial Monodelphis domestica reveals innovation in non-coding sequences.</title>
        <authorList>
            <person name="Mikkelsen T.S."/>
            <person name="Wakefield M.J."/>
            <person name="Aken B."/>
            <person name="Amemiya C.T."/>
            <person name="Chang J.L."/>
            <person name="Duke S."/>
            <person name="Garber M."/>
            <person name="Gentles A.J."/>
            <person name="Goodstadt L."/>
            <person name="Heger A."/>
            <person name="Jurka J."/>
            <person name="Kamal M."/>
            <person name="Mauceli E."/>
            <person name="Searle S.M."/>
            <person name="Sharpe T."/>
            <person name="Baker M.L."/>
            <person name="Batzer M.A."/>
            <person name="Benos P.V."/>
            <person name="Belov K."/>
            <person name="Clamp M."/>
            <person name="Cook A."/>
            <person name="Cuff J."/>
            <person name="Das R."/>
            <person name="Davidow L."/>
            <person name="Deakin J.E."/>
            <person name="Fazzari M.J."/>
            <person name="Glass J.L."/>
            <person name="Grabherr M."/>
            <person name="Greally J.M."/>
            <person name="Gu W."/>
            <person name="Hore T.A."/>
            <person name="Huttley G.A."/>
            <person name="Kleber M."/>
            <person name="Jirtle R.L."/>
            <person name="Koina E."/>
            <person name="Lee J.T."/>
            <person name="Mahony S."/>
            <person name="Marra M.A."/>
            <person name="Miller R.D."/>
            <person name="Nicholls R.D."/>
            <person name="Oda M."/>
            <person name="Papenfuss A.T."/>
            <person name="Parra Z.E."/>
            <person name="Pollock D.D."/>
            <person name="Ray D.A."/>
            <person name="Schein J.E."/>
            <person name="Speed T.P."/>
            <person name="Thompson K."/>
            <person name="VandeBerg J.L."/>
            <person name="Wade C.M."/>
            <person name="Walker J.A."/>
            <person name="Waters P.D."/>
            <person name="Webber C."/>
            <person name="Weidman J.R."/>
            <person name="Xie X."/>
            <person name="Zody M.C."/>
            <person name="Baldwin J."/>
            <person name="Abdouelleil A."/>
            <person name="Abdulkadir J."/>
            <person name="Abebe A."/>
            <person name="Abera B."/>
            <person name="Abreu J."/>
            <person name="Acer S.C."/>
            <person name="Aftuck L."/>
            <person name="Alexander A."/>
            <person name="An P."/>
            <person name="Anderson E."/>
            <person name="Anderson S."/>
            <person name="Arachi H."/>
            <person name="Azer M."/>
            <person name="Bachantsang P."/>
            <person name="Barry A."/>
            <person name="Bayul T."/>
            <person name="Berlin A."/>
            <person name="Bessette D."/>
            <person name="Bloom T."/>
            <person name="Bloom T."/>
            <person name="Boguslavskiy L."/>
            <person name="Bonnet C."/>
            <person name="Boukhgalter B."/>
            <person name="Bourzgui I."/>
            <person name="Brown A."/>
            <person name="Cahill P."/>
            <person name="Channer S."/>
            <person name="Cheshatsang Y."/>
            <person name="Chuda L."/>
            <person name="Citroen M."/>
            <person name="Collymore A."/>
            <person name="Cooke P."/>
            <person name="Costello M."/>
            <person name="D'Aco K."/>
            <person name="Daza R."/>
            <person name="De Haan G."/>
            <person name="DeGray S."/>
            <person name="DeMaso C."/>
            <person name="Dhargay N."/>
            <person name="Dooley K."/>
            <person name="Dooley E."/>
            <person name="Doricent M."/>
            <person name="Dorje P."/>
            <person name="Dorjee K."/>
            <person name="Dupes A."/>
            <person name="Elong R."/>
            <person name="Falk J."/>
            <person name="Farina A."/>
            <person name="Faro S."/>
            <person name="Ferguson D."/>
            <person name="Fisher S."/>
            <person name="Foley C.D."/>
            <person name="Franke A."/>
            <person name="Friedrich D."/>
            <person name="Gadbois L."/>
            <person name="Gearin G."/>
            <person name="Gearin C.R."/>
            <person name="Giannoukos G."/>
            <person name="Goode T."/>
            <person name="Graham J."/>
            <person name="Grandbois E."/>
            <person name="Grewal S."/>
            <person name="Gyaltsen K."/>
            <person name="Hafez N."/>
            <person name="Hagos B."/>
            <person name="Hall J."/>
            <person name="Henson C."/>
            <person name="Hollinger A."/>
            <person name="Honan T."/>
            <person name="Huard M.D."/>
            <person name="Hughes L."/>
            <person name="Hurhula B."/>
            <person name="Husby M.E."/>
            <person name="Kamat A."/>
            <person name="Kanga B."/>
            <person name="Kashin S."/>
            <person name="Khazanovich D."/>
            <person name="Kisner P."/>
            <person name="Lance K."/>
            <person name="Lara M."/>
            <person name="Lee W."/>
            <person name="Lennon N."/>
            <person name="Letendre F."/>
            <person name="LeVine R."/>
            <person name="Lipovsky A."/>
            <person name="Liu X."/>
            <person name="Liu J."/>
            <person name="Liu S."/>
            <person name="Lokyitsang T."/>
            <person name="Lokyitsang Y."/>
            <person name="Lubonja R."/>
            <person name="Lui A."/>
            <person name="MacDonald P."/>
            <person name="Magnisalis V."/>
            <person name="Maru K."/>
            <person name="Matthews C."/>
            <person name="McCusker W."/>
            <person name="McDonough S."/>
            <person name="Mehta T."/>
            <person name="Meldrim J."/>
            <person name="Meneus L."/>
            <person name="Mihai O."/>
            <person name="Mihalev A."/>
            <person name="Mihova T."/>
            <person name="Mittelman R."/>
            <person name="Mlenga V."/>
            <person name="Montmayeur A."/>
            <person name="Mulrain L."/>
            <person name="Navidi A."/>
            <person name="Naylor J."/>
            <person name="Negash T."/>
            <person name="Nguyen T."/>
            <person name="Nguyen N."/>
            <person name="Nicol R."/>
            <person name="Norbu C."/>
            <person name="Norbu N."/>
            <person name="Novod N."/>
            <person name="O'Neill B."/>
            <person name="Osman S."/>
            <person name="Markiewicz E."/>
            <person name="Oyono O.L."/>
            <person name="Patti C."/>
            <person name="Phunkhang P."/>
            <person name="Pierre F."/>
            <person name="Priest M."/>
            <person name="Raghuraman S."/>
            <person name="Rege F."/>
            <person name="Reyes R."/>
            <person name="Rise C."/>
            <person name="Rogov P."/>
            <person name="Ross K."/>
            <person name="Ryan E."/>
            <person name="Settipalli S."/>
            <person name="Shea T."/>
            <person name="Sherpa N."/>
            <person name="Shi L."/>
            <person name="Shih D."/>
            <person name="Sparrow T."/>
            <person name="Spaulding J."/>
            <person name="Stalker J."/>
            <person name="Stange-Thomann N."/>
            <person name="Stavropoulos S."/>
            <person name="Stone C."/>
            <person name="Strader C."/>
            <person name="Tesfaye S."/>
            <person name="Thomson T."/>
            <person name="Thoulutsang Y."/>
            <person name="Thoulutsang D."/>
            <person name="Topham K."/>
            <person name="Topping I."/>
            <person name="Tsamla T."/>
            <person name="Vassiliev H."/>
            <person name="Vo A."/>
            <person name="Wangchuk T."/>
            <person name="Wangdi T."/>
            <person name="Weiand M."/>
            <person name="Wilkinson J."/>
            <person name="Wilson A."/>
            <person name="Yadav S."/>
            <person name="Young G."/>
            <person name="Yu Q."/>
            <person name="Zembek L."/>
            <person name="Zhong D."/>
            <person name="Zimmer A."/>
            <person name="Zwirko Z."/>
            <person name="Jaffe D.B."/>
            <person name="Alvarez P."/>
            <person name="Brockman W."/>
            <person name="Butler J."/>
            <person name="Chin C."/>
            <person name="Gnerre S."/>
            <person name="MacCallum I."/>
            <person name="Graves J.A."/>
            <person name="Ponting C.P."/>
            <person name="Breen M."/>
            <person name="Samollow P.B."/>
            <person name="Lander E.S."/>
            <person name="Lindblad-Toh K."/>
        </authorList>
    </citation>
    <scope>NUCLEOTIDE SEQUENCE [LARGE SCALE GENOMIC DNA]</scope>
</reference>
<dbReference type="GO" id="GO:0010224">
    <property type="term" value="P:response to UV-B"/>
    <property type="evidence" value="ECO:0007669"/>
    <property type="project" value="Ensembl"/>
</dbReference>
<dbReference type="AlphaFoldDB" id="F6ZAJ3"/>
<dbReference type="OMA" id="EANNYSG"/>
<dbReference type="GO" id="GO:0032819">
    <property type="term" value="P:positive regulation of natural killer cell proliferation"/>
    <property type="evidence" value="ECO:0007669"/>
    <property type="project" value="Ensembl"/>
</dbReference>
<comment type="function">
    <text evidence="1 12">Cytokine that can act as a growth factor for activated T and NK cells, enhance the lytic activity of NK/lymphokine-activated killer cells, and stimulate the production of IFN-gamma by resting PBMC.</text>
</comment>
<dbReference type="InterPro" id="IPR003530">
    <property type="entry name" value="Hematopoietin_rcpt_L_F3_CS"/>
</dbReference>
<dbReference type="GO" id="GO:0007259">
    <property type="term" value="P:cell surface receptor signaling pathway via JAK-STAT"/>
    <property type="evidence" value="ECO:0007669"/>
    <property type="project" value="Ensembl"/>
</dbReference>
<dbReference type="GO" id="GO:0045063">
    <property type="term" value="P:T-helper 1 cell differentiation"/>
    <property type="evidence" value="ECO:0007669"/>
    <property type="project" value="Ensembl"/>
</dbReference>
<protein>
    <recommendedName>
        <fullName evidence="3 12">Interleukin-12 subunit beta</fullName>
        <shortName evidence="12">IL-12B</shortName>
    </recommendedName>
    <alternativeName>
        <fullName evidence="10 12">Cytotoxic lymphocyte maturation factor 40 kDa subunit</fullName>
    </alternativeName>
    <alternativeName>
        <fullName evidence="9 12">IL-12 subunit p40</fullName>
    </alternativeName>
</protein>
<dbReference type="SMART" id="SM00408">
    <property type="entry name" value="IGc2"/>
    <property type="match status" value="1"/>
</dbReference>